<protein>
    <submittedName>
        <fullName evidence="1">Uncharacterized protein</fullName>
    </submittedName>
</protein>
<dbReference type="AlphaFoldDB" id="A0A0E9UM83"/>
<proteinExistence type="predicted"/>
<reference evidence="1" key="1">
    <citation type="submission" date="2014-11" db="EMBL/GenBank/DDBJ databases">
        <authorList>
            <person name="Amaro Gonzalez C."/>
        </authorList>
    </citation>
    <scope>NUCLEOTIDE SEQUENCE</scope>
</reference>
<name>A0A0E9UM83_ANGAN</name>
<reference evidence="1" key="2">
    <citation type="journal article" date="2015" name="Fish Shellfish Immunol.">
        <title>Early steps in the European eel (Anguilla anguilla)-Vibrio vulnificus interaction in the gills: Role of the RtxA13 toxin.</title>
        <authorList>
            <person name="Callol A."/>
            <person name="Pajuelo D."/>
            <person name="Ebbesson L."/>
            <person name="Teles M."/>
            <person name="MacKenzie S."/>
            <person name="Amaro C."/>
        </authorList>
    </citation>
    <scope>NUCLEOTIDE SEQUENCE</scope>
</reference>
<dbReference type="EMBL" id="GBXM01042494">
    <property type="protein sequence ID" value="JAH66083.1"/>
    <property type="molecule type" value="Transcribed_RNA"/>
</dbReference>
<evidence type="ECO:0000313" key="1">
    <source>
        <dbReference type="EMBL" id="JAH66083.1"/>
    </source>
</evidence>
<accession>A0A0E9UM83</accession>
<organism evidence="1">
    <name type="scientific">Anguilla anguilla</name>
    <name type="common">European freshwater eel</name>
    <name type="synonym">Muraena anguilla</name>
    <dbReference type="NCBI Taxonomy" id="7936"/>
    <lineage>
        <taxon>Eukaryota</taxon>
        <taxon>Metazoa</taxon>
        <taxon>Chordata</taxon>
        <taxon>Craniata</taxon>
        <taxon>Vertebrata</taxon>
        <taxon>Euteleostomi</taxon>
        <taxon>Actinopterygii</taxon>
        <taxon>Neopterygii</taxon>
        <taxon>Teleostei</taxon>
        <taxon>Anguilliformes</taxon>
        <taxon>Anguillidae</taxon>
        <taxon>Anguilla</taxon>
    </lineage>
</organism>
<sequence length="22" mass="2488">MCTGQDKNIDSGFFHTAKRIAF</sequence>